<dbReference type="InterPro" id="IPR023695">
    <property type="entry name" value="Thiosulf_sulfurTrfase"/>
</dbReference>
<dbReference type="PROSITE" id="PS50206">
    <property type="entry name" value="RHODANESE_3"/>
    <property type="match status" value="1"/>
</dbReference>
<dbReference type="EMBL" id="FXAN01000088">
    <property type="protein sequence ID" value="SMG02055.1"/>
    <property type="molecule type" value="Genomic_DNA"/>
</dbReference>
<dbReference type="PANTHER" id="PTHR42709">
    <property type="entry name" value="ALKALINE PHOSPHATASE LIKE PROTEIN"/>
    <property type="match status" value="1"/>
</dbReference>
<feature type="transmembrane region" description="Helical" evidence="6">
    <location>
        <begin position="20"/>
        <end position="47"/>
    </location>
</feature>
<dbReference type="Pfam" id="PF09335">
    <property type="entry name" value="VTT_dom"/>
    <property type="match status" value="1"/>
</dbReference>
<evidence type="ECO:0000256" key="3">
    <source>
        <dbReference type="ARBA" id="ARBA00022692"/>
    </source>
</evidence>
<feature type="transmembrane region" description="Helical" evidence="6">
    <location>
        <begin position="113"/>
        <end position="138"/>
    </location>
</feature>
<reference evidence="8 9" key="1">
    <citation type="submission" date="2017-04" db="EMBL/GenBank/DDBJ databases">
        <authorList>
            <person name="Afonso C.L."/>
            <person name="Miller P.J."/>
            <person name="Scott M.A."/>
            <person name="Spackman E."/>
            <person name="Goraichik I."/>
            <person name="Dimitrov K.M."/>
            <person name="Suarez D.L."/>
            <person name="Swayne D.E."/>
        </authorList>
    </citation>
    <scope>NUCLEOTIDE SEQUENCE [LARGE SCALE GENOMIC DNA]</scope>
    <source>
        <strain evidence="8">LMG 28154</strain>
    </source>
</reference>
<keyword evidence="4 6" id="KW-1133">Transmembrane helix</keyword>
<dbReference type="InterPro" id="IPR001763">
    <property type="entry name" value="Rhodanese-like_dom"/>
</dbReference>
<evidence type="ECO:0000256" key="5">
    <source>
        <dbReference type="ARBA" id="ARBA00023136"/>
    </source>
</evidence>
<evidence type="ECO:0000259" key="7">
    <source>
        <dbReference type="PROSITE" id="PS50206"/>
    </source>
</evidence>
<evidence type="ECO:0000256" key="6">
    <source>
        <dbReference type="SAM" id="Phobius"/>
    </source>
</evidence>
<dbReference type="PANTHER" id="PTHR42709:SF6">
    <property type="entry name" value="UNDECAPRENYL PHOSPHATE TRANSPORTER A"/>
    <property type="match status" value="1"/>
</dbReference>
<keyword evidence="5 6" id="KW-0472">Membrane</keyword>
<dbReference type="InterPro" id="IPR051311">
    <property type="entry name" value="DedA_domain"/>
</dbReference>
<sequence length="335" mass="36034">MRRSTSFAMLHDLVARYGPLIVFANVLAAAIGLPVPAMPTLVLFGAMAALHPDMIGTQVVTVLALSVLAALLGDTAWYIAGRRYGGSTLKTICRLSLSRDSCVKKTERFFGHYGIRVLAIARFVPGLSLVSVPMAGALGTRYRTFAGYDALGAALWAACGLLVGYVCHQQIDWLFAGASRLGRAALFVVLALLAIYMAVRWTRRRALIRQLANARISVDELDTLLRDAAAPVILDVRSAEHRKLDPFSIPGAQFADERHIDAIVARYPATQKFVVYCSCPNEVSAALMAKRLIDAGFANALALRGGLDAWRDTGRQLTSLANDGPAAAPAEPRLA</sequence>
<feature type="domain" description="Rhodanese" evidence="7">
    <location>
        <begin position="227"/>
        <end position="319"/>
    </location>
</feature>
<keyword evidence="2" id="KW-1003">Cell membrane</keyword>
<dbReference type="InterPro" id="IPR032816">
    <property type="entry name" value="VTT_dom"/>
</dbReference>
<dbReference type="SMART" id="SM00450">
    <property type="entry name" value="RHOD"/>
    <property type="match status" value="1"/>
</dbReference>
<dbReference type="Proteomes" id="UP000198460">
    <property type="component" value="Unassembled WGS sequence"/>
</dbReference>
<dbReference type="Gene3D" id="3.40.250.10">
    <property type="entry name" value="Rhodanese-like domain"/>
    <property type="match status" value="1"/>
</dbReference>
<dbReference type="AlphaFoldDB" id="A0A238HAG1"/>
<dbReference type="GO" id="GO:0005886">
    <property type="term" value="C:plasma membrane"/>
    <property type="evidence" value="ECO:0007669"/>
    <property type="project" value="UniProtKB-SubCell"/>
</dbReference>
<proteinExistence type="predicted"/>
<keyword evidence="3 6" id="KW-0812">Transmembrane</keyword>
<evidence type="ECO:0000256" key="4">
    <source>
        <dbReference type="ARBA" id="ARBA00022989"/>
    </source>
</evidence>
<dbReference type="GO" id="GO:0005737">
    <property type="term" value="C:cytoplasm"/>
    <property type="evidence" value="ECO:0007669"/>
    <property type="project" value="InterPro"/>
</dbReference>
<evidence type="ECO:0000313" key="9">
    <source>
        <dbReference type="Proteomes" id="UP000198460"/>
    </source>
</evidence>
<dbReference type="InterPro" id="IPR036873">
    <property type="entry name" value="Rhodanese-like_dom_sf"/>
</dbReference>
<accession>A0A238HAG1</accession>
<name>A0A238HAG1_9BURK</name>
<evidence type="ECO:0000313" key="8">
    <source>
        <dbReference type="EMBL" id="SMG02055.1"/>
    </source>
</evidence>
<protein>
    <submittedName>
        <fullName evidence="8">Alkaline phosphatase like protein</fullName>
    </submittedName>
</protein>
<organism evidence="8 9">
    <name type="scientific">Burkholderia singularis</name>
    <dbReference type="NCBI Taxonomy" id="1503053"/>
    <lineage>
        <taxon>Bacteria</taxon>
        <taxon>Pseudomonadati</taxon>
        <taxon>Pseudomonadota</taxon>
        <taxon>Betaproteobacteria</taxon>
        <taxon>Burkholderiales</taxon>
        <taxon>Burkholderiaceae</taxon>
        <taxon>Burkholderia</taxon>
        <taxon>pseudomallei group</taxon>
    </lineage>
</organism>
<gene>
    <name evidence="8" type="ORF">BSIN_4816</name>
</gene>
<dbReference type="GO" id="GO:0004792">
    <property type="term" value="F:thiosulfate-cyanide sulfurtransferase activity"/>
    <property type="evidence" value="ECO:0007669"/>
    <property type="project" value="InterPro"/>
</dbReference>
<feature type="transmembrane region" description="Helical" evidence="6">
    <location>
        <begin position="59"/>
        <end position="80"/>
    </location>
</feature>
<dbReference type="SUPFAM" id="SSF52821">
    <property type="entry name" value="Rhodanese/Cell cycle control phosphatase"/>
    <property type="match status" value="1"/>
</dbReference>
<dbReference type="Pfam" id="PF00581">
    <property type="entry name" value="Rhodanese"/>
    <property type="match status" value="1"/>
</dbReference>
<evidence type="ECO:0000256" key="2">
    <source>
        <dbReference type="ARBA" id="ARBA00022475"/>
    </source>
</evidence>
<feature type="transmembrane region" description="Helical" evidence="6">
    <location>
        <begin position="181"/>
        <end position="199"/>
    </location>
</feature>
<dbReference type="CDD" id="cd01444">
    <property type="entry name" value="GlpE_ST"/>
    <property type="match status" value="1"/>
</dbReference>
<comment type="subcellular location">
    <subcellularLocation>
        <location evidence="1">Cell membrane</location>
        <topology evidence="1">Multi-pass membrane protein</topology>
    </subcellularLocation>
</comment>
<feature type="transmembrane region" description="Helical" evidence="6">
    <location>
        <begin position="145"/>
        <end position="166"/>
    </location>
</feature>
<evidence type="ECO:0000256" key="1">
    <source>
        <dbReference type="ARBA" id="ARBA00004651"/>
    </source>
</evidence>